<keyword evidence="1" id="KW-0862">Zinc</keyword>
<keyword evidence="1" id="KW-0479">Metal-binding</keyword>
<organism evidence="4 5">
    <name type="scientific">Popillia japonica</name>
    <name type="common">Japanese beetle</name>
    <dbReference type="NCBI Taxonomy" id="7064"/>
    <lineage>
        <taxon>Eukaryota</taxon>
        <taxon>Metazoa</taxon>
        <taxon>Ecdysozoa</taxon>
        <taxon>Arthropoda</taxon>
        <taxon>Hexapoda</taxon>
        <taxon>Insecta</taxon>
        <taxon>Pterygota</taxon>
        <taxon>Neoptera</taxon>
        <taxon>Endopterygota</taxon>
        <taxon>Coleoptera</taxon>
        <taxon>Polyphaga</taxon>
        <taxon>Scarabaeiformia</taxon>
        <taxon>Scarabaeidae</taxon>
        <taxon>Rutelinae</taxon>
        <taxon>Popillia</taxon>
    </lineage>
</organism>
<sequence>MTEEMVENKILLPQPAKIKLTQSTIEAFHAVNQQKIKEETSSHEDSNSEVDEKDNKESLEVHHHLGYGNYTYDDEGNIYCCSTCNKTFLQNSKMLKHVCVKEEFSDYQLQDQAQPKQEAQENQEQPEQDRITLPNNRSILRNLSTAN</sequence>
<dbReference type="InterPro" id="IPR013087">
    <property type="entry name" value="Znf_C2H2_type"/>
</dbReference>
<dbReference type="Proteomes" id="UP001458880">
    <property type="component" value="Unassembled WGS sequence"/>
</dbReference>
<feature type="domain" description="C2H2-type" evidence="3">
    <location>
        <begin position="79"/>
        <end position="97"/>
    </location>
</feature>
<feature type="region of interest" description="Disordered" evidence="2">
    <location>
        <begin position="109"/>
        <end position="147"/>
    </location>
</feature>
<comment type="caution">
    <text evidence="4">The sequence shown here is derived from an EMBL/GenBank/DDBJ whole genome shotgun (WGS) entry which is preliminary data.</text>
</comment>
<feature type="compositionally biased region" description="Basic and acidic residues" evidence="2">
    <location>
        <begin position="35"/>
        <end position="46"/>
    </location>
</feature>
<dbReference type="GO" id="GO:0008270">
    <property type="term" value="F:zinc ion binding"/>
    <property type="evidence" value="ECO:0007669"/>
    <property type="project" value="UniProtKB-KW"/>
</dbReference>
<keyword evidence="5" id="KW-1185">Reference proteome</keyword>
<name>A0AAW1LQU8_POPJA</name>
<evidence type="ECO:0000313" key="4">
    <source>
        <dbReference type="EMBL" id="KAK9736161.1"/>
    </source>
</evidence>
<dbReference type="AlphaFoldDB" id="A0AAW1LQU8"/>
<feature type="compositionally biased region" description="Polar residues" evidence="2">
    <location>
        <begin position="133"/>
        <end position="147"/>
    </location>
</feature>
<evidence type="ECO:0000313" key="5">
    <source>
        <dbReference type="Proteomes" id="UP001458880"/>
    </source>
</evidence>
<evidence type="ECO:0000256" key="1">
    <source>
        <dbReference type="PROSITE-ProRule" id="PRU00042"/>
    </source>
</evidence>
<gene>
    <name evidence="4" type="ORF">QE152_g12703</name>
</gene>
<evidence type="ECO:0000256" key="2">
    <source>
        <dbReference type="SAM" id="MobiDB-lite"/>
    </source>
</evidence>
<keyword evidence="1" id="KW-0863">Zinc-finger</keyword>
<dbReference type="EMBL" id="JASPKY010000117">
    <property type="protein sequence ID" value="KAK9736161.1"/>
    <property type="molecule type" value="Genomic_DNA"/>
</dbReference>
<protein>
    <recommendedName>
        <fullName evidence="3">C2H2-type domain-containing protein</fullName>
    </recommendedName>
</protein>
<proteinExistence type="predicted"/>
<feature type="region of interest" description="Disordered" evidence="2">
    <location>
        <begin position="35"/>
        <end position="59"/>
    </location>
</feature>
<dbReference type="PROSITE" id="PS50157">
    <property type="entry name" value="ZINC_FINGER_C2H2_2"/>
    <property type="match status" value="1"/>
</dbReference>
<accession>A0AAW1LQU8</accession>
<evidence type="ECO:0000259" key="3">
    <source>
        <dbReference type="PROSITE" id="PS50157"/>
    </source>
</evidence>
<feature type="compositionally biased region" description="Low complexity" evidence="2">
    <location>
        <begin position="112"/>
        <end position="125"/>
    </location>
</feature>
<reference evidence="4 5" key="1">
    <citation type="journal article" date="2024" name="BMC Genomics">
        <title>De novo assembly and annotation of Popillia japonica's genome with initial clues to its potential as an invasive pest.</title>
        <authorList>
            <person name="Cucini C."/>
            <person name="Boschi S."/>
            <person name="Funari R."/>
            <person name="Cardaioli E."/>
            <person name="Iannotti N."/>
            <person name="Marturano G."/>
            <person name="Paoli F."/>
            <person name="Bruttini M."/>
            <person name="Carapelli A."/>
            <person name="Frati F."/>
            <person name="Nardi F."/>
        </authorList>
    </citation>
    <scope>NUCLEOTIDE SEQUENCE [LARGE SCALE GENOMIC DNA]</scope>
    <source>
        <strain evidence="4">DMR45628</strain>
    </source>
</reference>